<dbReference type="FunFam" id="3.40.30.10:FF:000069">
    <property type="entry name" value="Chloride intracellular channel 2"/>
    <property type="match status" value="1"/>
</dbReference>
<proteinExistence type="inferred from homology"/>
<comment type="catalytic activity">
    <reaction evidence="15">
        <text>cumene hydroperoxide + 2 glutathione = 2-phenylpropan-2-ol + glutathione disulfide + H2O</text>
        <dbReference type="Rhea" id="RHEA:69651"/>
        <dbReference type="ChEBI" id="CHEBI:15377"/>
        <dbReference type="ChEBI" id="CHEBI:57925"/>
        <dbReference type="ChEBI" id="CHEBI:58297"/>
        <dbReference type="ChEBI" id="CHEBI:78673"/>
        <dbReference type="ChEBI" id="CHEBI:131607"/>
    </reaction>
    <physiologicalReaction direction="left-to-right" evidence="15">
        <dbReference type="Rhea" id="RHEA:69652"/>
    </physiologicalReaction>
</comment>
<dbReference type="InterPro" id="IPR040079">
    <property type="entry name" value="Glutathione_S-Trfase"/>
</dbReference>
<dbReference type="Gene3D" id="1.20.1050.10">
    <property type="match status" value="1"/>
</dbReference>
<evidence type="ECO:0000256" key="15">
    <source>
        <dbReference type="ARBA" id="ARBA00036755"/>
    </source>
</evidence>
<protein>
    <recommendedName>
        <fullName evidence="19">Chloride intracellular channel protein</fullName>
    </recommendedName>
</protein>
<evidence type="ECO:0000256" key="7">
    <source>
        <dbReference type="ARBA" id="ARBA00023002"/>
    </source>
</evidence>
<dbReference type="InterPro" id="IPR010987">
    <property type="entry name" value="Glutathione-S-Trfase_C-like"/>
</dbReference>
<evidence type="ECO:0000256" key="9">
    <source>
        <dbReference type="ARBA" id="ARBA00023136"/>
    </source>
</evidence>
<keyword evidence="3 19" id="KW-0963">Cytoplasm</keyword>
<evidence type="ECO:0000256" key="14">
    <source>
        <dbReference type="ARBA" id="ARBA00024167"/>
    </source>
</evidence>
<evidence type="ECO:0000256" key="10">
    <source>
        <dbReference type="ARBA" id="ARBA00023157"/>
    </source>
</evidence>
<comment type="subunit">
    <text evidence="18">Monomer. Interacts with TRAPPC2 and RYR2.</text>
</comment>
<keyword evidence="9" id="KW-0472">Membrane</keyword>
<dbReference type="Proteomes" id="UP001230051">
    <property type="component" value="Unassembled WGS sequence"/>
</dbReference>
<comment type="catalytic activity">
    <reaction evidence="14">
        <text>chloride(in) = chloride(out)</text>
        <dbReference type="Rhea" id="RHEA:29823"/>
        <dbReference type="ChEBI" id="CHEBI:17996"/>
    </reaction>
</comment>
<reference evidence="21" key="1">
    <citation type="submission" date="2022-02" db="EMBL/GenBank/DDBJ databases">
        <title>Atlantic sturgeon de novo genome assembly.</title>
        <authorList>
            <person name="Stock M."/>
            <person name="Klopp C."/>
            <person name="Guiguen Y."/>
            <person name="Cabau C."/>
            <person name="Parinello H."/>
            <person name="Santidrian Yebra-Pimentel E."/>
            <person name="Kuhl H."/>
            <person name="Dirks R.P."/>
            <person name="Guessner J."/>
            <person name="Wuertz S."/>
            <person name="Du K."/>
            <person name="Schartl M."/>
        </authorList>
    </citation>
    <scope>NUCLEOTIDE SEQUENCE</scope>
    <source>
        <strain evidence="21">STURGEONOMICS-FGT-2020</strain>
        <tissue evidence="21">Whole blood</tissue>
    </source>
</reference>
<dbReference type="EMBL" id="JAGXEW010000029">
    <property type="protein sequence ID" value="KAK1155804.1"/>
    <property type="molecule type" value="Genomic_DNA"/>
</dbReference>
<dbReference type="NCBIfam" id="TIGR00862">
    <property type="entry name" value="O-ClC"/>
    <property type="match status" value="1"/>
</dbReference>
<evidence type="ECO:0000256" key="13">
    <source>
        <dbReference type="ARBA" id="ARBA00023303"/>
    </source>
</evidence>
<dbReference type="InterPro" id="IPR036282">
    <property type="entry name" value="Glutathione-S-Trfase_C_sf"/>
</dbReference>
<dbReference type="GO" id="GO:0005737">
    <property type="term" value="C:cytoplasm"/>
    <property type="evidence" value="ECO:0007669"/>
    <property type="project" value="UniProtKB-SubCell"/>
</dbReference>
<dbReference type="InterPro" id="IPR036249">
    <property type="entry name" value="Thioredoxin-like_sf"/>
</dbReference>
<evidence type="ECO:0000259" key="20">
    <source>
        <dbReference type="PROSITE" id="PS50405"/>
    </source>
</evidence>
<sequence length="239" mass="27388">MAEASKIELFVKASDDGESIGNCPFCQRLFMILWLKGVNFTLTTVDMKRAPEVLKDLAPGSQPPFLLYNGEVRTDTNKIEEFLEDTLAPPQYPKMCTRYKESNTAGNDIFHRFSAYVKNPNPSMNDLLERNFLKSLMKLDRYLNSPLPHELDQNPNITVSERKYLDGNKLTLADCNLLPKLHIVKVVCRKYRDFEISPSLSGLKRYLDNASKQDEFINTCPADVEILLAYHSVAQYLRK</sequence>
<dbReference type="Gene3D" id="3.40.30.10">
    <property type="entry name" value="Glutaredoxin"/>
    <property type="match status" value="1"/>
</dbReference>
<dbReference type="CDD" id="cd03061">
    <property type="entry name" value="GST_N_CLIC"/>
    <property type="match status" value="1"/>
</dbReference>
<keyword evidence="6" id="KW-1133">Transmembrane helix</keyword>
<dbReference type="SFLD" id="SFLDG00358">
    <property type="entry name" value="Main_(cytGST)"/>
    <property type="match status" value="1"/>
</dbReference>
<keyword evidence="8 19" id="KW-0406">Ion transport</keyword>
<keyword evidence="2 19" id="KW-0813">Transport</keyword>
<dbReference type="PROSITE" id="PS50405">
    <property type="entry name" value="GST_CTER"/>
    <property type="match status" value="1"/>
</dbReference>
<keyword evidence="22" id="KW-1185">Reference proteome</keyword>
<dbReference type="GO" id="GO:0016491">
    <property type="term" value="F:oxidoreductase activity"/>
    <property type="evidence" value="ECO:0007669"/>
    <property type="project" value="UniProtKB-KW"/>
</dbReference>
<dbReference type="AlphaFoldDB" id="A0AAD8CQF1"/>
<evidence type="ECO:0000256" key="16">
    <source>
        <dbReference type="ARBA" id="ARBA00049530"/>
    </source>
</evidence>
<comment type="subcellular location">
    <subcellularLocation>
        <location evidence="19">Membrane</location>
        <topology evidence="19">Single-pass membrane protein</topology>
    </subcellularLocation>
    <subcellularLocation>
        <location evidence="19">Cytoplasm</location>
    </subcellularLocation>
</comment>
<dbReference type="SUPFAM" id="SSF47616">
    <property type="entry name" value="GST C-terminal domain-like"/>
    <property type="match status" value="1"/>
</dbReference>
<evidence type="ECO:0000256" key="19">
    <source>
        <dbReference type="RuleBase" id="RU362009"/>
    </source>
</evidence>
<gene>
    <name evidence="21" type="primary">CLIC4</name>
    <name evidence="21" type="ORF">AOXY_G26642</name>
</gene>
<evidence type="ECO:0000256" key="11">
    <source>
        <dbReference type="ARBA" id="ARBA00023173"/>
    </source>
</evidence>
<keyword evidence="10" id="KW-1015">Disulfide bond</keyword>
<evidence type="ECO:0000256" key="2">
    <source>
        <dbReference type="ARBA" id="ARBA00022448"/>
    </source>
</evidence>
<dbReference type="FunFam" id="1.20.1050.10:FF:000001">
    <property type="entry name" value="Chloride intracellular channel 2"/>
    <property type="match status" value="1"/>
</dbReference>
<dbReference type="Pfam" id="PF22441">
    <property type="entry name" value="CLIC-like_N"/>
    <property type="match status" value="1"/>
</dbReference>
<dbReference type="GO" id="GO:0034707">
    <property type="term" value="C:chloride channel complex"/>
    <property type="evidence" value="ECO:0007669"/>
    <property type="project" value="UniProtKB-KW"/>
</dbReference>
<evidence type="ECO:0000313" key="21">
    <source>
        <dbReference type="EMBL" id="KAK1155804.1"/>
    </source>
</evidence>
<keyword evidence="5 19" id="KW-0851">Voltage-gated channel</keyword>
<evidence type="ECO:0000256" key="17">
    <source>
        <dbReference type="ARBA" id="ARBA00055840"/>
    </source>
</evidence>
<evidence type="ECO:0000256" key="4">
    <source>
        <dbReference type="ARBA" id="ARBA00022692"/>
    </source>
</evidence>
<dbReference type="PANTHER" id="PTHR45476:SF7">
    <property type="entry name" value="CHLORIDE INTRACELLULAR CHANNEL 3"/>
    <property type="match status" value="1"/>
</dbReference>
<keyword evidence="4" id="KW-0812">Transmembrane</keyword>
<keyword evidence="13 19" id="KW-0407">Ion channel</keyword>
<evidence type="ECO:0000313" key="22">
    <source>
        <dbReference type="Proteomes" id="UP001230051"/>
    </source>
</evidence>
<evidence type="ECO:0000256" key="8">
    <source>
        <dbReference type="ARBA" id="ARBA00023065"/>
    </source>
</evidence>
<evidence type="ECO:0000256" key="5">
    <source>
        <dbReference type="ARBA" id="ARBA00022882"/>
    </source>
</evidence>
<dbReference type="GO" id="GO:0005254">
    <property type="term" value="F:chloride channel activity"/>
    <property type="evidence" value="ECO:0007669"/>
    <property type="project" value="UniProtKB-KW"/>
</dbReference>
<evidence type="ECO:0000256" key="12">
    <source>
        <dbReference type="ARBA" id="ARBA00023214"/>
    </source>
</evidence>
<comment type="caution">
    <text evidence="21">The sequence shown here is derived from an EMBL/GenBank/DDBJ whole genome shotgun (WGS) entry which is preliminary data.</text>
</comment>
<keyword evidence="7" id="KW-0560">Oxidoreductase</keyword>
<comment type="similarity">
    <text evidence="1 19">Belongs to the chloride channel CLIC family.</text>
</comment>
<evidence type="ECO:0000256" key="6">
    <source>
        <dbReference type="ARBA" id="ARBA00022989"/>
    </source>
</evidence>
<dbReference type="PRINTS" id="PR01263">
    <property type="entry name" value="INTCLCHANNEL"/>
</dbReference>
<evidence type="ECO:0000256" key="18">
    <source>
        <dbReference type="ARBA" id="ARBA00063949"/>
    </source>
</evidence>
<evidence type="ECO:0000256" key="1">
    <source>
        <dbReference type="ARBA" id="ARBA00007655"/>
    </source>
</evidence>
<dbReference type="PANTHER" id="PTHR45476">
    <property type="entry name" value="CHLORIDE INTRACELLULAR CHANNEL PROTEIN 6-RELATED"/>
    <property type="match status" value="1"/>
</dbReference>
<dbReference type="SFLD" id="SFLDS00019">
    <property type="entry name" value="Glutathione_Transferase_(cytos"/>
    <property type="match status" value="1"/>
</dbReference>
<accession>A0AAD8CQF1</accession>
<keyword evidence="11 19" id="KW-0869">Chloride channel</keyword>
<dbReference type="InterPro" id="IPR053823">
    <property type="entry name" value="CLIC_N"/>
</dbReference>
<comment type="domain">
    <text evidence="19">Members of this family may change from a globular, soluble state to a state where the N-terminal domain is inserted into the membrane and functions as chloride channel. A conformation change of the N-terminal domain is thought to expose hydrophobic surfaces that trigger membrane insertion.</text>
</comment>
<feature type="domain" description="GST C-terminal" evidence="20">
    <location>
        <begin position="69"/>
        <end position="239"/>
    </location>
</feature>
<organism evidence="21 22">
    <name type="scientific">Acipenser oxyrinchus oxyrinchus</name>
    <dbReference type="NCBI Taxonomy" id="40147"/>
    <lineage>
        <taxon>Eukaryota</taxon>
        <taxon>Metazoa</taxon>
        <taxon>Chordata</taxon>
        <taxon>Craniata</taxon>
        <taxon>Vertebrata</taxon>
        <taxon>Euteleostomi</taxon>
        <taxon>Actinopterygii</taxon>
        <taxon>Chondrostei</taxon>
        <taxon>Acipenseriformes</taxon>
        <taxon>Acipenseridae</taxon>
        <taxon>Acipenser</taxon>
    </lineage>
</organism>
<dbReference type="SUPFAM" id="SSF52833">
    <property type="entry name" value="Thioredoxin-like"/>
    <property type="match status" value="1"/>
</dbReference>
<comment type="catalytic activity">
    <reaction evidence="16">
        <text>tert-butyl hydroperoxide + 2 glutathione = tert-butanol + glutathione disulfide + H2O</text>
        <dbReference type="Rhea" id="RHEA:69412"/>
        <dbReference type="ChEBI" id="CHEBI:15377"/>
        <dbReference type="ChEBI" id="CHEBI:45895"/>
        <dbReference type="ChEBI" id="CHEBI:57925"/>
        <dbReference type="ChEBI" id="CHEBI:58297"/>
        <dbReference type="ChEBI" id="CHEBI:64090"/>
    </reaction>
    <physiologicalReaction direction="left-to-right" evidence="16">
        <dbReference type="Rhea" id="RHEA:69413"/>
    </physiologicalReaction>
</comment>
<comment type="function">
    <text evidence="17">In the soluble state, catalyzes glutaredoxin-like thiol disulfide exchange reactions with reduced glutathione as electron donor. Displays weak glutathione peroxidase activity. Can insert into membranes and form chloride ion channels. Membrane insertion seems to be redox-regulated and may occur only under oxidizing conditions. Modulates the activity of RYR2 and inhibits calcium influx.</text>
</comment>
<evidence type="ECO:0000256" key="3">
    <source>
        <dbReference type="ARBA" id="ARBA00022490"/>
    </source>
</evidence>
<name>A0AAD8CQF1_ACIOX</name>
<dbReference type="InterPro" id="IPR002946">
    <property type="entry name" value="CLIC"/>
</dbReference>
<keyword evidence="12 19" id="KW-0868">Chloride</keyword>